<feature type="binding site" evidence="6 7">
    <location>
        <position position="38"/>
    </location>
    <ligand>
        <name>Zn(2+)</name>
        <dbReference type="ChEBI" id="CHEBI:29105"/>
    </ligand>
</feature>
<feature type="binding site" evidence="6 7">
    <location>
        <position position="35"/>
    </location>
    <ligand>
        <name>Zn(2+)</name>
        <dbReference type="ChEBI" id="CHEBI:29105"/>
    </ligand>
</feature>
<dbReference type="GO" id="GO:0008233">
    <property type="term" value="F:peptidase activity"/>
    <property type="evidence" value="ECO:0007669"/>
    <property type="project" value="UniProtKB-KW"/>
</dbReference>
<evidence type="ECO:0000313" key="9">
    <source>
        <dbReference type="EMBL" id="SDK61844.1"/>
    </source>
</evidence>
<dbReference type="EMBL" id="FNFK01000043">
    <property type="protein sequence ID" value="SDK61844.1"/>
    <property type="molecule type" value="Genomic_DNA"/>
</dbReference>
<dbReference type="GO" id="GO:0051301">
    <property type="term" value="P:cell division"/>
    <property type="evidence" value="ECO:0007669"/>
    <property type="project" value="TreeGrafter"/>
</dbReference>
<protein>
    <recommendedName>
        <fullName evidence="6">ATP-dependent Clp protease ATP-binding subunit ClpX</fullName>
    </recommendedName>
</protein>
<dbReference type="GO" id="GO:0009376">
    <property type="term" value="C:HslUV protease complex"/>
    <property type="evidence" value="ECO:0007669"/>
    <property type="project" value="TreeGrafter"/>
</dbReference>
<dbReference type="PANTHER" id="PTHR48102">
    <property type="entry name" value="ATP-DEPENDENT CLP PROTEASE ATP-BINDING SUBUNIT CLPX-LIKE, MITOCHONDRIAL-RELATED"/>
    <property type="match status" value="1"/>
</dbReference>
<keyword evidence="1 6" id="KW-0479">Metal-binding</keyword>
<dbReference type="FunFam" id="3.40.50.300:FF:000005">
    <property type="entry name" value="ATP-dependent Clp protease ATP-binding subunit ClpX"/>
    <property type="match status" value="1"/>
</dbReference>
<dbReference type="PROSITE" id="PS51902">
    <property type="entry name" value="CLPX_ZB"/>
    <property type="match status" value="1"/>
</dbReference>
<sequence>MFNDDDQKGNISCSFCGKSQEQVKKIVAGPGVYICNECVDLCQEIMEEEFSKQSFDGEMNVPKPHEIREILNEYIIGQEAAKKALSVAVYNHYKRINSLDEDTEDGIELQKSNICLIGPTGSGKTYLAQTLARILNVPFAIADATNLTEAGYVGEDVENILLKLLQSADYDVELAQRGIIYVDEIDKIARKSENVSITRDVSGEGVQQALLKILEGTTASVPPQGGRKHPHQELIQIDTTNILFIVGGAFDGIETIVKNRLGDKVIGFGAASKRKEADEKQSIIQQIIPEDLLKYGLIPEFIGRLPITAVLEKLNEDDLVEILTKPKNSLVKQYKKLLQIDEVELEFEEQALRGIGKKAIERDTGARGLRSIIESIMMDIMFEVPSRPDIKKVVITEETVETQMNPIFYDEDGQKVS</sequence>
<gene>
    <name evidence="6" type="primary">clpX</name>
    <name evidence="9" type="ORF">SAMN04488098_104319</name>
</gene>
<keyword evidence="3 6" id="KW-0862">Zinc</keyword>
<comment type="similarity">
    <text evidence="6 7">Belongs to the ClpX chaperone family.</text>
</comment>
<dbReference type="Gene3D" id="3.40.50.300">
    <property type="entry name" value="P-loop containing nucleotide triphosphate hydrolases"/>
    <property type="match status" value="1"/>
</dbReference>
<dbReference type="GO" id="GO:0005524">
    <property type="term" value="F:ATP binding"/>
    <property type="evidence" value="ECO:0007669"/>
    <property type="project" value="UniProtKB-UniRule"/>
</dbReference>
<feature type="binding site" evidence="6">
    <location>
        <begin position="119"/>
        <end position="126"/>
    </location>
    <ligand>
        <name>ATP</name>
        <dbReference type="ChEBI" id="CHEBI:30616"/>
    </ligand>
</feature>
<dbReference type="InterPro" id="IPR027417">
    <property type="entry name" value="P-loop_NTPase"/>
</dbReference>
<dbReference type="FunFam" id="1.10.8.60:FF:000002">
    <property type="entry name" value="ATP-dependent Clp protease ATP-binding subunit ClpX"/>
    <property type="match status" value="1"/>
</dbReference>
<accession>A0A1G9DDF7</accession>
<dbReference type="GO" id="GO:0008270">
    <property type="term" value="F:zinc ion binding"/>
    <property type="evidence" value="ECO:0007669"/>
    <property type="project" value="UniProtKB-UniRule"/>
</dbReference>
<dbReference type="Gene3D" id="6.20.220.10">
    <property type="entry name" value="ClpX chaperone, C4-type zinc finger domain"/>
    <property type="match status" value="1"/>
</dbReference>
<proteinExistence type="inferred from homology"/>
<dbReference type="STRING" id="426701.SAMN04488098_104319"/>
<dbReference type="InterPro" id="IPR019489">
    <property type="entry name" value="Clp_ATPase_C"/>
</dbReference>
<keyword evidence="2 6" id="KW-0547">Nucleotide-binding</keyword>
<evidence type="ECO:0000256" key="1">
    <source>
        <dbReference type="ARBA" id="ARBA00022723"/>
    </source>
</evidence>
<dbReference type="HAMAP" id="MF_00175">
    <property type="entry name" value="ClpX"/>
    <property type="match status" value="1"/>
</dbReference>
<dbReference type="GO" id="GO:0140662">
    <property type="term" value="F:ATP-dependent protein folding chaperone"/>
    <property type="evidence" value="ECO:0007669"/>
    <property type="project" value="InterPro"/>
</dbReference>
<organism evidence="9 10">
    <name type="scientific">Alkalibacterium thalassium</name>
    <dbReference type="NCBI Taxonomy" id="426701"/>
    <lineage>
        <taxon>Bacteria</taxon>
        <taxon>Bacillati</taxon>
        <taxon>Bacillota</taxon>
        <taxon>Bacilli</taxon>
        <taxon>Lactobacillales</taxon>
        <taxon>Carnobacteriaceae</taxon>
        <taxon>Alkalibacterium</taxon>
    </lineage>
</organism>
<dbReference type="InterPro" id="IPR059188">
    <property type="entry name" value="Znf_CLPX-like"/>
</dbReference>
<comment type="subunit">
    <text evidence="6">Component of the ClpX-ClpP complex. Forms a hexameric ring that, in the presence of ATP, binds to fourteen ClpP subunits assembled into a disk-like structure with a central cavity, resembling the structure of eukaryotic proteasomes.</text>
</comment>
<dbReference type="Pfam" id="PF07724">
    <property type="entry name" value="AAA_2"/>
    <property type="match status" value="1"/>
</dbReference>
<name>A0A1G9DDF7_9LACT</name>
<dbReference type="InterPro" id="IPR003593">
    <property type="entry name" value="AAA+_ATPase"/>
</dbReference>
<dbReference type="GO" id="GO:0046983">
    <property type="term" value="F:protein dimerization activity"/>
    <property type="evidence" value="ECO:0007669"/>
    <property type="project" value="UniProtKB-UniRule"/>
</dbReference>
<evidence type="ECO:0000256" key="7">
    <source>
        <dbReference type="PROSITE-ProRule" id="PRU01250"/>
    </source>
</evidence>
<dbReference type="PANTHER" id="PTHR48102:SF7">
    <property type="entry name" value="ATP-DEPENDENT CLP PROTEASE ATP-BINDING SUBUNIT CLPX-LIKE, MITOCHONDRIAL"/>
    <property type="match status" value="1"/>
</dbReference>
<evidence type="ECO:0000256" key="6">
    <source>
        <dbReference type="HAMAP-Rule" id="MF_00175"/>
    </source>
</evidence>
<dbReference type="SMART" id="SM01086">
    <property type="entry name" value="ClpB_D2-small"/>
    <property type="match status" value="1"/>
</dbReference>
<dbReference type="InterPro" id="IPR046425">
    <property type="entry name" value="ClpX_bact"/>
</dbReference>
<dbReference type="SUPFAM" id="SSF52540">
    <property type="entry name" value="P-loop containing nucleoside triphosphate hydrolases"/>
    <property type="match status" value="1"/>
</dbReference>
<keyword evidence="4 6" id="KW-0067">ATP-binding</keyword>
<dbReference type="NCBIfam" id="TIGR00382">
    <property type="entry name" value="clpX"/>
    <property type="match status" value="1"/>
</dbReference>
<dbReference type="NCBIfam" id="NF003745">
    <property type="entry name" value="PRK05342.1"/>
    <property type="match status" value="1"/>
</dbReference>
<dbReference type="AlphaFoldDB" id="A0A1G9DDF7"/>
<dbReference type="InterPro" id="IPR010603">
    <property type="entry name" value="Znf_CppX_C4"/>
</dbReference>
<dbReference type="InterPro" id="IPR004487">
    <property type="entry name" value="Clp_protease_ATP-bd_su_ClpX"/>
</dbReference>
<dbReference type="InterPro" id="IPR003959">
    <property type="entry name" value="ATPase_AAA_core"/>
</dbReference>
<dbReference type="Proteomes" id="UP000199433">
    <property type="component" value="Unassembled WGS sequence"/>
</dbReference>
<evidence type="ECO:0000256" key="2">
    <source>
        <dbReference type="ARBA" id="ARBA00022741"/>
    </source>
</evidence>
<evidence type="ECO:0000256" key="3">
    <source>
        <dbReference type="ARBA" id="ARBA00022833"/>
    </source>
</evidence>
<dbReference type="OrthoDB" id="9804062at2"/>
<dbReference type="CDD" id="cd19497">
    <property type="entry name" value="RecA-like_ClpX"/>
    <property type="match status" value="1"/>
</dbReference>
<dbReference type="Gene3D" id="1.10.8.60">
    <property type="match status" value="1"/>
</dbReference>
<feature type="binding site" evidence="6 7">
    <location>
        <position position="13"/>
    </location>
    <ligand>
        <name>Zn(2+)</name>
        <dbReference type="ChEBI" id="CHEBI:29105"/>
    </ligand>
</feature>
<dbReference type="GO" id="GO:0051603">
    <property type="term" value="P:proteolysis involved in protein catabolic process"/>
    <property type="evidence" value="ECO:0007669"/>
    <property type="project" value="TreeGrafter"/>
</dbReference>
<keyword evidence="9" id="KW-0378">Hydrolase</keyword>
<dbReference type="RefSeq" id="WP_091268078.1">
    <property type="nucleotide sequence ID" value="NZ_FNFK01000043.1"/>
</dbReference>
<comment type="function">
    <text evidence="6">ATP-dependent specificity component of the Clp protease. It directs the protease to specific substrates. Can perform chaperone functions in the absence of ClpP.</text>
</comment>
<dbReference type="InterPro" id="IPR050052">
    <property type="entry name" value="ATP-dep_Clp_protease_ClpX"/>
</dbReference>
<evidence type="ECO:0000259" key="8">
    <source>
        <dbReference type="PROSITE" id="PS51902"/>
    </source>
</evidence>
<dbReference type="GO" id="GO:0016887">
    <property type="term" value="F:ATP hydrolysis activity"/>
    <property type="evidence" value="ECO:0007669"/>
    <property type="project" value="InterPro"/>
</dbReference>
<feature type="binding site" evidence="6 7">
    <location>
        <position position="16"/>
    </location>
    <ligand>
        <name>Zn(2+)</name>
        <dbReference type="ChEBI" id="CHEBI:29105"/>
    </ligand>
</feature>
<keyword evidence="5 6" id="KW-0143">Chaperone</keyword>
<dbReference type="GO" id="GO:0051082">
    <property type="term" value="F:unfolded protein binding"/>
    <property type="evidence" value="ECO:0007669"/>
    <property type="project" value="UniProtKB-UniRule"/>
</dbReference>
<reference evidence="10" key="1">
    <citation type="submission" date="2016-10" db="EMBL/GenBank/DDBJ databases">
        <authorList>
            <person name="Varghese N."/>
            <person name="Submissions S."/>
        </authorList>
    </citation>
    <scope>NUCLEOTIDE SEQUENCE [LARGE SCALE GENOMIC DNA]</scope>
    <source>
        <strain evidence="10">DSM 19181</strain>
    </source>
</reference>
<keyword evidence="10" id="KW-1185">Reference proteome</keyword>
<evidence type="ECO:0000256" key="4">
    <source>
        <dbReference type="ARBA" id="ARBA00022840"/>
    </source>
</evidence>
<feature type="domain" description="ClpX-type ZB" evidence="8">
    <location>
        <begin position="1"/>
        <end position="54"/>
    </location>
</feature>
<dbReference type="SMART" id="SM00382">
    <property type="entry name" value="AAA"/>
    <property type="match status" value="1"/>
</dbReference>
<dbReference type="Pfam" id="PF06689">
    <property type="entry name" value="zf-C4_ClpX"/>
    <property type="match status" value="1"/>
</dbReference>
<dbReference type="InterPro" id="IPR038366">
    <property type="entry name" value="Znf_CppX_C4_sf"/>
</dbReference>
<dbReference type="SUPFAM" id="SSF57716">
    <property type="entry name" value="Glucocorticoid receptor-like (DNA-binding domain)"/>
    <property type="match status" value="1"/>
</dbReference>
<evidence type="ECO:0000313" key="10">
    <source>
        <dbReference type="Proteomes" id="UP000199433"/>
    </source>
</evidence>
<keyword evidence="9" id="KW-0645">Protease</keyword>
<dbReference type="SMART" id="SM00994">
    <property type="entry name" value="zf-C4_ClpX"/>
    <property type="match status" value="1"/>
</dbReference>
<dbReference type="Pfam" id="PF10431">
    <property type="entry name" value="ClpB_D2-small"/>
    <property type="match status" value="1"/>
</dbReference>
<evidence type="ECO:0000256" key="5">
    <source>
        <dbReference type="ARBA" id="ARBA00023186"/>
    </source>
</evidence>